<evidence type="ECO:0000313" key="12">
    <source>
        <dbReference type="EMBL" id="THH29365.1"/>
    </source>
</evidence>
<dbReference type="InterPro" id="IPR013784">
    <property type="entry name" value="Carb-bd-like_fold"/>
</dbReference>
<dbReference type="PANTHER" id="PTHR32018">
    <property type="entry name" value="RHAMNOGALACTURONATE LYASE FAMILY PROTEIN"/>
    <property type="match status" value="1"/>
</dbReference>
<dbReference type="EMBL" id="SGPM01000127">
    <property type="protein sequence ID" value="THH29365.1"/>
    <property type="molecule type" value="Genomic_DNA"/>
</dbReference>
<dbReference type="SUPFAM" id="SSF49452">
    <property type="entry name" value="Starch-binding domain-like"/>
    <property type="match status" value="1"/>
</dbReference>
<dbReference type="CDD" id="cd10316">
    <property type="entry name" value="RGL4_M"/>
    <property type="match status" value="1"/>
</dbReference>
<evidence type="ECO:0000256" key="6">
    <source>
        <dbReference type="ARBA" id="ARBA00022729"/>
    </source>
</evidence>
<keyword evidence="13" id="KW-1185">Reference proteome</keyword>
<dbReference type="EC" id="4.2.2.23" evidence="4"/>
<keyword evidence="6" id="KW-0732">Signal</keyword>
<keyword evidence="5" id="KW-0964">Secreted</keyword>
<dbReference type="OrthoDB" id="2130367at2759"/>
<evidence type="ECO:0000256" key="5">
    <source>
        <dbReference type="ARBA" id="ARBA00022525"/>
    </source>
</evidence>
<dbReference type="InterPro" id="IPR029413">
    <property type="entry name" value="RG-lyase_II"/>
</dbReference>
<evidence type="ECO:0000313" key="13">
    <source>
        <dbReference type="Proteomes" id="UP000308730"/>
    </source>
</evidence>
<dbReference type="Gene3D" id="2.60.120.260">
    <property type="entry name" value="Galactose-binding domain-like"/>
    <property type="match status" value="1"/>
</dbReference>
<reference evidence="12 13" key="1">
    <citation type="submission" date="2019-02" db="EMBL/GenBank/DDBJ databases">
        <title>Genome sequencing of the rare red list fungi Antrodiella citrinella (Flaviporus citrinellus).</title>
        <authorList>
            <person name="Buettner E."/>
            <person name="Kellner H."/>
        </authorList>
    </citation>
    <scope>NUCLEOTIDE SEQUENCE [LARGE SCALE GENOMIC DNA]</scope>
    <source>
        <strain evidence="12 13">DSM 108506</strain>
    </source>
</reference>
<evidence type="ECO:0000256" key="3">
    <source>
        <dbReference type="ARBA" id="ARBA00010418"/>
    </source>
</evidence>
<dbReference type="SUPFAM" id="SSF74650">
    <property type="entry name" value="Galactose mutarotase-like"/>
    <property type="match status" value="1"/>
</dbReference>
<dbReference type="InterPro" id="IPR029411">
    <property type="entry name" value="RG-lyase_III"/>
</dbReference>
<dbReference type="SUPFAM" id="SSF49785">
    <property type="entry name" value="Galactose-binding domain-like"/>
    <property type="match status" value="1"/>
</dbReference>
<comment type="catalytic activity">
    <reaction evidence="1">
        <text>Endotype eliminative cleavage of L-alpha-rhamnopyranosyl-(1-&gt;4)-alpha-D-galactopyranosyluronic acid bonds of rhamnogalacturonan I domains in ramified hairy regions of pectin leaving L-rhamnopyranose at the reducing end and 4-deoxy-4,5-unsaturated D-galactopyranosyluronic acid at the non-reducing end.</text>
        <dbReference type="EC" id="4.2.2.23"/>
    </reaction>
</comment>
<name>A0A4S4MTX4_9APHY</name>
<dbReference type="GO" id="GO:0030246">
    <property type="term" value="F:carbohydrate binding"/>
    <property type="evidence" value="ECO:0007669"/>
    <property type="project" value="InterPro"/>
</dbReference>
<protein>
    <recommendedName>
        <fullName evidence="4">rhamnogalacturonan endolyase</fullName>
        <ecNumber evidence="4">4.2.2.23</ecNumber>
    </recommendedName>
</protein>
<dbReference type="InterPro" id="IPR008979">
    <property type="entry name" value="Galactose-bd-like_sf"/>
</dbReference>
<dbReference type="Proteomes" id="UP000308730">
    <property type="component" value="Unassembled WGS sequence"/>
</dbReference>
<evidence type="ECO:0000259" key="11">
    <source>
        <dbReference type="Pfam" id="PF14686"/>
    </source>
</evidence>
<proteinExistence type="inferred from homology"/>
<dbReference type="InterPro" id="IPR011013">
    <property type="entry name" value="Gal_mutarotase_sf_dom"/>
</dbReference>
<evidence type="ECO:0000256" key="7">
    <source>
        <dbReference type="ARBA" id="ARBA00023239"/>
    </source>
</evidence>
<comment type="caution">
    <text evidence="12">The sequence shown here is derived from an EMBL/GenBank/DDBJ whole genome shotgun (WGS) entry which is preliminary data.</text>
</comment>
<comment type="subcellular location">
    <subcellularLocation>
        <location evidence="2">Secreted</location>
    </subcellularLocation>
</comment>
<evidence type="ECO:0000259" key="10">
    <source>
        <dbReference type="Pfam" id="PF14683"/>
    </source>
</evidence>
<evidence type="ECO:0000256" key="9">
    <source>
        <dbReference type="ARBA" id="ARBA00023326"/>
    </source>
</evidence>
<sequence length="489" mass="54802">MFRPNAAQTLWTHLVTNSEQWSPIPSAEALTNEVPVQDATWYLGLTPEDQYVVQESDYFTKYTFADNQTNKAHGLIANQSDGATLGACHRDPELCPDALYQAHLDLMVDGIIYNKLSSSHGGAISPNVTYGFDRTYGPQFLYLNHGHQASVQSLLKDAEQFADLGWNEAFYDTIAPYVPGYYPSTRRGEFKAKISVPQGASDVVAVLAANSVEFQASATVPSAFQYWQTDVENGEIDIQHVREGQYRLTVYAKGIFGDYIQDNIEVKAGRVTSVKATWKQDSAGHELWRIGTPDKTSGEFRNGWERDLTHPRTPYKYRIYWGPWDFPTQFPNGVNFTIGKSDEGTDFNYVHWAQYGPTYTRNNTVTDINNWQINFDLLQRPSPNSNATFTVLFAGAYTTAGNTHLWQGTYPSFDFLTYVNDEPTPLSFTIGPDQSSSCGVRSAISCTTLSTKFEFPGTWLKEGGNKLILSLPVNSPIYVQYDALRLELA</sequence>
<dbReference type="GO" id="GO:0005576">
    <property type="term" value="C:extracellular region"/>
    <property type="evidence" value="ECO:0007669"/>
    <property type="project" value="UniProtKB-SubCell"/>
</dbReference>
<evidence type="ECO:0000256" key="8">
    <source>
        <dbReference type="ARBA" id="ARBA00023277"/>
    </source>
</evidence>
<dbReference type="InterPro" id="IPR051850">
    <property type="entry name" value="Polysacch_Lyase_4"/>
</dbReference>
<dbReference type="PANTHER" id="PTHR32018:SF9">
    <property type="entry name" value="RHAMNOGALACTURONATE LYASE B"/>
    <property type="match status" value="1"/>
</dbReference>
<feature type="domain" description="Rhamnogalacturonan lyase" evidence="11">
    <location>
        <begin position="198"/>
        <end position="273"/>
    </location>
</feature>
<feature type="domain" description="Rhamnogalacturonan lyase" evidence="10">
    <location>
        <begin position="286"/>
        <end position="486"/>
    </location>
</feature>
<comment type="similarity">
    <text evidence="3">Belongs to the polysaccharide lyase 4 family.</text>
</comment>
<dbReference type="Gene3D" id="2.60.40.1120">
    <property type="entry name" value="Carboxypeptidase-like, regulatory domain"/>
    <property type="match status" value="1"/>
</dbReference>
<dbReference type="GO" id="GO:0000272">
    <property type="term" value="P:polysaccharide catabolic process"/>
    <property type="evidence" value="ECO:0007669"/>
    <property type="project" value="UniProtKB-KW"/>
</dbReference>
<dbReference type="GO" id="GO:0102210">
    <property type="term" value="F:rhamnogalacturonan endolyase activity"/>
    <property type="evidence" value="ECO:0007669"/>
    <property type="project" value="UniProtKB-EC"/>
</dbReference>
<dbReference type="AlphaFoldDB" id="A0A4S4MTX4"/>
<dbReference type="CDD" id="cd10317">
    <property type="entry name" value="RGL4_C"/>
    <property type="match status" value="1"/>
</dbReference>
<keyword evidence="9" id="KW-0624">Polysaccharide degradation</keyword>
<dbReference type="Pfam" id="PF14683">
    <property type="entry name" value="CBM-like"/>
    <property type="match status" value="1"/>
</dbReference>
<accession>A0A4S4MTX4</accession>
<gene>
    <name evidence="12" type="ORF">EUX98_g4827</name>
</gene>
<organism evidence="12 13">
    <name type="scientific">Antrodiella citrinella</name>
    <dbReference type="NCBI Taxonomy" id="2447956"/>
    <lineage>
        <taxon>Eukaryota</taxon>
        <taxon>Fungi</taxon>
        <taxon>Dikarya</taxon>
        <taxon>Basidiomycota</taxon>
        <taxon>Agaricomycotina</taxon>
        <taxon>Agaricomycetes</taxon>
        <taxon>Polyporales</taxon>
        <taxon>Steccherinaceae</taxon>
        <taxon>Antrodiella</taxon>
    </lineage>
</organism>
<keyword evidence="7" id="KW-0456">Lyase</keyword>
<evidence type="ECO:0000256" key="4">
    <source>
        <dbReference type="ARBA" id="ARBA00012437"/>
    </source>
</evidence>
<keyword evidence="8" id="KW-0119">Carbohydrate metabolism</keyword>
<evidence type="ECO:0000256" key="1">
    <source>
        <dbReference type="ARBA" id="ARBA00001324"/>
    </source>
</evidence>
<evidence type="ECO:0000256" key="2">
    <source>
        <dbReference type="ARBA" id="ARBA00004613"/>
    </source>
</evidence>
<dbReference type="Pfam" id="PF14686">
    <property type="entry name" value="fn3_3"/>
    <property type="match status" value="1"/>
</dbReference>